<protein>
    <submittedName>
        <fullName evidence="11">Uncharacterized protein</fullName>
    </submittedName>
</protein>
<feature type="domain" description="RING-type" evidence="8">
    <location>
        <begin position="919"/>
        <end position="972"/>
    </location>
</feature>
<evidence type="ECO:0000256" key="4">
    <source>
        <dbReference type="ARBA" id="ARBA00022806"/>
    </source>
</evidence>
<evidence type="ECO:0000259" key="8">
    <source>
        <dbReference type="PROSITE" id="PS50089"/>
    </source>
</evidence>
<dbReference type="Gene3D" id="3.40.50.10810">
    <property type="entry name" value="Tandem AAA-ATPase domain"/>
    <property type="match status" value="1"/>
</dbReference>
<dbReference type="PROSITE" id="PS50089">
    <property type="entry name" value="ZF_RING_2"/>
    <property type="match status" value="1"/>
</dbReference>
<evidence type="ECO:0000256" key="1">
    <source>
        <dbReference type="ARBA" id="ARBA00007025"/>
    </source>
</evidence>
<sequence>MSQPMHPSSQAAQAEIQELINEISFQKVLLSSIDDSVQNREAAEDEVKEEIRQLEAQLRALRRSTTTTASQLTSSQQSQFSLSAQAPSSIPSKSKKPAQPTLEDDSTLTSVVDSSIIPSQWNSSASSMPSTPKSADSFKELISPNQMSLPSRKRSHSKHLDGALYPPQETKSRRTSPSPYMAGPGTPSSIMSSGDEELEEFGNQMAIEQQKLAEERIRQVRLDEEFARNIQNGSYAPPSASSSSTQPNTQYNAFGRMSGMRPPPTAGVSSLNPQAGESSSRKLPWNTNIKAEPALKAEPRSMTSGVKREEPSNMAAGFSTYATMNINRPGIKSEASSSRAMPGTFPDDSSAASDSDIEIIPSSAFHANGRYSRPTGAYQPQESVKRSPESIAAGNAALQRMGQTATGDALQMALFGGLRKQPDWTNGAPGSSQNPFTGKSEFVYPTNLHTPAPGQGYTMSNLPVYGGGLANPSSAFGQPAPFFDPLDDLISHAGNNFDEISRHLNLDPSMNGTLDYIMNDPRKTNQEIKNLLENIRPDEDLPPENREGTPDGLVYPLYEHQKIALTWMKSMEEGSSRGGILADDMGLGKTISALALMLSRRSTDPLCKTTLIVGPVALVRQWEREIRVKITPNHRLSTYLMHGKGRKTSWDDLRTYDVVLTTYGTLGSEYRQIIKYLEERKNQEYDQAPMRKLFPLLGPKSVFFRVLLDEAQCIKNRGVQAAKAACQLDSKYRFCLTGTPMMNNVGELYSLIHFLRIKPYNEWSKFNTEFGMLTKEKRGYDLDKAMRKLQTVLKAILLRRTKTSLIDGKPIITLHPKTEEIQHVVFDEAEQDFYTALETKTQIKFSRYLKAGTVNKNYSNVLVLLLRLRQACCHPHLIQDFDEAPMVGGPNAEDMMEFARSLAPDVVARLLAAEDAFDCPVCYDGVENPRIIIPCGHDTCSECLAKIADSAAQQHVAEGEEGAATCKCPTCRGVLNMSKVIDYGTFKKVHKPDAVAADDDNDLTDSEDSDSDEIDDDSDSESEQDINSDGDLRGFIVPDDISDTDGIDDDPTEDEEADDEAEDISKRSKGKGKAVAKSRSKSKSKTKSKRPKKDKKGKQKEKSTHISIAMLKKEGNKSKAGRKRYMKHLKKHWQPSAKVTKCVELLERFQEEQQKTIVFSQFVSLLDLLSVPINEKNFKFLRYDGGMSADERNDAVVSFTDSKDYNIMLISLKAGNAGLNLVAASRVIILDPFWNPYIEMQAVDRAYRIGQQREVQVHRILIEKTVEDRIIALQEKKRRLVESALDEGANREVGRLGVQQLAFLFGVPA</sequence>
<dbReference type="InterPro" id="IPR001650">
    <property type="entry name" value="Helicase_C-like"/>
</dbReference>
<organism evidence="11 12">
    <name type="scientific">Mollisia scopiformis</name>
    <name type="common">Conifer needle endophyte fungus</name>
    <name type="synonym">Phialocephala scopiformis</name>
    <dbReference type="NCBI Taxonomy" id="149040"/>
    <lineage>
        <taxon>Eukaryota</taxon>
        <taxon>Fungi</taxon>
        <taxon>Dikarya</taxon>
        <taxon>Ascomycota</taxon>
        <taxon>Pezizomycotina</taxon>
        <taxon>Leotiomycetes</taxon>
        <taxon>Helotiales</taxon>
        <taxon>Mollisiaceae</taxon>
        <taxon>Mollisia</taxon>
    </lineage>
</organism>
<evidence type="ECO:0000313" key="12">
    <source>
        <dbReference type="Proteomes" id="UP000070700"/>
    </source>
</evidence>
<keyword evidence="4" id="KW-0347">Helicase</keyword>
<keyword evidence="2" id="KW-0547">Nucleotide-binding</keyword>
<dbReference type="GO" id="GO:0008270">
    <property type="term" value="F:zinc ion binding"/>
    <property type="evidence" value="ECO:0007669"/>
    <property type="project" value="UniProtKB-KW"/>
</dbReference>
<feature type="compositionally biased region" description="Basic residues" evidence="7">
    <location>
        <begin position="1067"/>
        <end position="1099"/>
    </location>
</feature>
<comment type="similarity">
    <text evidence="1">Belongs to the SNF2/RAD54 helicase family.</text>
</comment>
<evidence type="ECO:0000256" key="6">
    <source>
        <dbReference type="PROSITE-ProRule" id="PRU00175"/>
    </source>
</evidence>
<dbReference type="InParanoid" id="A0A132B7G3"/>
<keyword evidence="6" id="KW-0862">Zinc</keyword>
<feature type="compositionally biased region" description="Low complexity" evidence="7">
    <location>
        <begin position="123"/>
        <end position="135"/>
    </location>
</feature>
<evidence type="ECO:0000259" key="10">
    <source>
        <dbReference type="PROSITE" id="PS51194"/>
    </source>
</evidence>
<dbReference type="Proteomes" id="UP000070700">
    <property type="component" value="Unassembled WGS sequence"/>
</dbReference>
<dbReference type="Pfam" id="PF00176">
    <property type="entry name" value="SNF2-rel_dom"/>
    <property type="match status" value="1"/>
</dbReference>
<dbReference type="GO" id="GO:0008094">
    <property type="term" value="F:ATP-dependent activity, acting on DNA"/>
    <property type="evidence" value="ECO:0007669"/>
    <property type="project" value="TreeGrafter"/>
</dbReference>
<dbReference type="KEGG" id="psco:LY89DRAFT_711734"/>
<dbReference type="GO" id="GO:0004386">
    <property type="term" value="F:helicase activity"/>
    <property type="evidence" value="ECO:0007669"/>
    <property type="project" value="UniProtKB-KW"/>
</dbReference>
<dbReference type="EMBL" id="KQ947436">
    <property type="protein sequence ID" value="KUJ08350.1"/>
    <property type="molecule type" value="Genomic_DNA"/>
</dbReference>
<name>A0A132B7G3_MOLSC</name>
<feature type="region of interest" description="Disordered" evidence="7">
    <location>
        <begin position="333"/>
        <end position="353"/>
    </location>
</feature>
<feature type="compositionally biased region" description="Polar residues" evidence="7">
    <location>
        <begin position="267"/>
        <end position="278"/>
    </location>
</feature>
<dbReference type="GO" id="GO:0000724">
    <property type="term" value="P:double-strand break repair via homologous recombination"/>
    <property type="evidence" value="ECO:0007669"/>
    <property type="project" value="TreeGrafter"/>
</dbReference>
<dbReference type="Pfam" id="PF13923">
    <property type="entry name" value="zf-C3HC4_2"/>
    <property type="match status" value="1"/>
</dbReference>
<feature type="compositionally biased region" description="Low complexity" evidence="7">
    <location>
        <begin position="234"/>
        <end position="244"/>
    </location>
</feature>
<dbReference type="CDD" id="cd18793">
    <property type="entry name" value="SF2_C_SNF"/>
    <property type="match status" value="1"/>
</dbReference>
<proteinExistence type="inferred from homology"/>
<evidence type="ECO:0000256" key="2">
    <source>
        <dbReference type="ARBA" id="ARBA00022741"/>
    </source>
</evidence>
<dbReference type="Pfam" id="PF00271">
    <property type="entry name" value="Helicase_C"/>
    <property type="match status" value="1"/>
</dbReference>
<dbReference type="InterPro" id="IPR013083">
    <property type="entry name" value="Znf_RING/FYVE/PHD"/>
</dbReference>
<gene>
    <name evidence="11" type="ORF">LY89DRAFT_711734</name>
</gene>
<dbReference type="CDD" id="cd18008">
    <property type="entry name" value="DEXDc_SHPRH-like"/>
    <property type="match status" value="1"/>
</dbReference>
<feature type="region of interest" description="Disordered" evidence="7">
    <location>
        <begin position="996"/>
        <end position="1120"/>
    </location>
</feature>
<keyword evidence="12" id="KW-1185">Reference proteome</keyword>
<evidence type="ECO:0000256" key="7">
    <source>
        <dbReference type="SAM" id="MobiDB-lite"/>
    </source>
</evidence>
<dbReference type="PANTHER" id="PTHR45626">
    <property type="entry name" value="TRANSCRIPTION TERMINATION FACTOR 2-RELATED"/>
    <property type="match status" value="1"/>
</dbReference>
<dbReference type="OrthoDB" id="423559at2759"/>
<dbReference type="Gene3D" id="3.30.40.10">
    <property type="entry name" value="Zinc/RING finger domain, C3HC4 (zinc finger)"/>
    <property type="match status" value="1"/>
</dbReference>
<dbReference type="GO" id="GO:0016787">
    <property type="term" value="F:hydrolase activity"/>
    <property type="evidence" value="ECO:0007669"/>
    <property type="project" value="UniProtKB-KW"/>
</dbReference>
<dbReference type="GO" id="GO:0005634">
    <property type="term" value="C:nucleus"/>
    <property type="evidence" value="ECO:0007669"/>
    <property type="project" value="TreeGrafter"/>
</dbReference>
<dbReference type="PROSITE" id="PS51194">
    <property type="entry name" value="HELICASE_CTER"/>
    <property type="match status" value="1"/>
</dbReference>
<dbReference type="InterPro" id="IPR001841">
    <property type="entry name" value="Znf_RING"/>
</dbReference>
<feature type="domain" description="Helicase C-terminal" evidence="10">
    <location>
        <begin position="1141"/>
        <end position="1297"/>
    </location>
</feature>
<feature type="region of interest" description="Disordered" evidence="7">
    <location>
        <begin position="62"/>
        <end position="196"/>
    </location>
</feature>
<dbReference type="InterPro" id="IPR027417">
    <property type="entry name" value="P-loop_NTPase"/>
</dbReference>
<reference evidence="11 12" key="1">
    <citation type="submission" date="2015-10" db="EMBL/GenBank/DDBJ databases">
        <title>Full genome of DAOMC 229536 Phialocephala scopiformis, a fungal endophyte of spruce producing the potent anti-insectan compound rugulosin.</title>
        <authorList>
            <consortium name="DOE Joint Genome Institute"/>
            <person name="Walker A.K."/>
            <person name="Frasz S.L."/>
            <person name="Seifert K.A."/>
            <person name="Miller J.D."/>
            <person name="Mondo S.J."/>
            <person name="Labutti K."/>
            <person name="Lipzen A."/>
            <person name="Dockter R."/>
            <person name="Kennedy M."/>
            <person name="Grigoriev I.V."/>
            <person name="Spatafora J.W."/>
        </authorList>
    </citation>
    <scope>NUCLEOTIDE SEQUENCE [LARGE SCALE GENOMIC DNA]</scope>
    <source>
        <strain evidence="11 12">CBS 120377</strain>
    </source>
</reference>
<dbReference type="SMART" id="SM00487">
    <property type="entry name" value="DEXDc"/>
    <property type="match status" value="1"/>
</dbReference>
<dbReference type="PANTHER" id="PTHR45626:SF16">
    <property type="entry name" value="ATP-DEPENDENT HELICASE ULS1"/>
    <property type="match status" value="1"/>
</dbReference>
<accession>A0A132B7G3</accession>
<keyword evidence="5" id="KW-0067">ATP-binding</keyword>
<feature type="compositionally biased region" description="Acidic residues" evidence="7">
    <location>
        <begin position="996"/>
        <end position="1028"/>
    </location>
</feature>
<keyword evidence="6" id="KW-0863">Zinc-finger</keyword>
<feature type="compositionally biased region" description="Acidic residues" evidence="7">
    <location>
        <begin position="1040"/>
        <end position="1062"/>
    </location>
</feature>
<dbReference type="InterPro" id="IPR049730">
    <property type="entry name" value="SNF2/RAD54-like_C"/>
</dbReference>
<feature type="compositionally biased region" description="Low complexity" evidence="7">
    <location>
        <begin position="62"/>
        <end position="100"/>
    </location>
</feature>
<dbReference type="GO" id="GO:0005524">
    <property type="term" value="F:ATP binding"/>
    <property type="evidence" value="ECO:0007669"/>
    <property type="project" value="UniProtKB-KW"/>
</dbReference>
<dbReference type="STRING" id="149040.A0A132B7G3"/>
<evidence type="ECO:0000313" key="11">
    <source>
        <dbReference type="EMBL" id="KUJ08350.1"/>
    </source>
</evidence>
<feature type="region of interest" description="Disordered" evidence="7">
    <location>
        <begin position="229"/>
        <end position="287"/>
    </location>
</feature>
<dbReference type="InterPro" id="IPR038718">
    <property type="entry name" value="SNF2-like_sf"/>
</dbReference>
<dbReference type="PROSITE" id="PS51192">
    <property type="entry name" value="HELICASE_ATP_BIND_1"/>
    <property type="match status" value="1"/>
</dbReference>
<evidence type="ECO:0000256" key="3">
    <source>
        <dbReference type="ARBA" id="ARBA00022801"/>
    </source>
</evidence>
<keyword evidence="6" id="KW-0479">Metal-binding</keyword>
<dbReference type="SMART" id="SM00184">
    <property type="entry name" value="RING"/>
    <property type="match status" value="1"/>
</dbReference>
<keyword evidence="3" id="KW-0378">Hydrolase</keyword>
<dbReference type="Gene3D" id="3.40.50.300">
    <property type="entry name" value="P-loop containing nucleotide triphosphate hydrolases"/>
    <property type="match status" value="1"/>
</dbReference>
<dbReference type="GeneID" id="28827651"/>
<dbReference type="GO" id="GO:0005737">
    <property type="term" value="C:cytoplasm"/>
    <property type="evidence" value="ECO:0007669"/>
    <property type="project" value="TreeGrafter"/>
</dbReference>
<dbReference type="SMART" id="SM00490">
    <property type="entry name" value="HELICc"/>
    <property type="match status" value="1"/>
</dbReference>
<evidence type="ECO:0000256" key="5">
    <source>
        <dbReference type="ARBA" id="ARBA00022840"/>
    </source>
</evidence>
<evidence type="ECO:0000259" key="9">
    <source>
        <dbReference type="PROSITE" id="PS51192"/>
    </source>
</evidence>
<dbReference type="InterPro" id="IPR050628">
    <property type="entry name" value="SNF2_RAD54_helicase_TF"/>
</dbReference>
<dbReference type="SUPFAM" id="SSF57850">
    <property type="entry name" value="RING/U-box"/>
    <property type="match status" value="1"/>
</dbReference>
<feature type="domain" description="Helicase ATP-binding" evidence="9">
    <location>
        <begin position="570"/>
        <end position="758"/>
    </location>
</feature>
<dbReference type="InterPro" id="IPR000330">
    <property type="entry name" value="SNF2_N"/>
</dbReference>
<dbReference type="RefSeq" id="XP_018062705.1">
    <property type="nucleotide sequence ID" value="XM_018217925.1"/>
</dbReference>
<dbReference type="SUPFAM" id="SSF52540">
    <property type="entry name" value="P-loop containing nucleoside triphosphate hydrolases"/>
    <property type="match status" value="2"/>
</dbReference>
<dbReference type="InterPro" id="IPR014001">
    <property type="entry name" value="Helicase_ATP-bd"/>
</dbReference>